<evidence type="ECO:0000313" key="3">
    <source>
        <dbReference type="Proteomes" id="UP000604001"/>
    </source>
</evidence>
<gene>
    <name evidence="2" type="ORF">H7344_19065</name>
</gene>
<feature type="domain" description="Outer membrane channel protein CpnT-like N-terminal" evidence="1">
    <location>
        <begin position="23"/>
        <end position="90"/>
    </location>
</feature>
<proteinExistence type="predicted"/>
<dbReference type="InterPro" id="IPR057746">
    <property type="entry name" value="CpnT-like_N"/>
</dbReference>
<dbReference type="EMBL" id="JACMYC010000021">
    <property type="protein sequence ID" value="MBC2962394.1"/>
    <property type="molecule type" value="Genomic_DNA"/>
</dbReference>
<organism evidence="2 3">
    <name type="scientific">Nocardioides deserti</name>
    <dbReference type="NCBI Taxonomy" id="1588644"/>
    <lineage>
        <taxon>Bacteria</taxon>
        <taxon>Bacillati</taxon>
        <taxon>Actinomycetota</taxon>
        <taxon>Actinomycetes</taxon>
        <taxon>Propionibacteriales</taxon>
        <taxon>Nocardioidaceae</taxon>
        <taxon>Nocardioides</taxon>
    </lineage>
</organism>
<sequence length="414" mass="43158">MSVDTEIQGSPASIESAETWLRDQLATALSDASDRLNDARRDAESSWDSLAGDQFATAVRTGRDTTDDLETATKKMADDLGDFAEKLRTCQSDMATIRTDARAAGLSVSGFVIADPGPGPARPPDGFTGTEAEVAAHDRAVAAYDAHQDLVRAYNHASSEADRIDRKYATACRELQDEYTVGQHASWIVTMGDVLGDLAAGVIGVSIARNQSALHGRARDLLGEAERAIRDLQANPDRYIKRKWFFFRTLDEARLEADRLAIQGKLDEAEDLLRRADDLDGGRLPRYLGRAGKVLGPLGLGLGVYNDYQEGESATQIAVSQGGSLLAGVGAGAAVGAAVGSVVPVAGTAVGAAVGAVVGAGVSIFADGAIDSLFENGPDVGEAFEEGLDALADTGDAIADGVGGAIDTVGGWFS</sequence>
<dbReference type="RefSeq" id="WP_186347574.1">
    <property type="nucleotide sequence ID" value="NZ_BMMR01000005.1"/>
</dbReference>
<comment type="caution">
    <text evidence="2">The sequence shown here is derived from an EMBL/GenBank/DDBJ whole genome shotgun (WGS) entry which is preliminary data.</text>
</comment>
<dbReference type="Proteomes" id="UP000604001">
    <property type="component" value="Unassembled WGS sequence"/>
</dbReference>
<protein>
    <recommendedName>
        <fullName evidence="1">Outer membrane channel protein CpnT-like N-terminal domain-containing protein</fullName>
    </recommendedName>
</protein>
<name>A0ABR6UEK1_9ACTN</name>
<evidence type="ECO:0000313" key="2">
    <source>
        <dbReference type="EMBL" id="MBC2962394.1"/>
    </source>
</evidence>
<dbReference type="Pfam" id="PF25547">
    <property type="entry name" value="WXG100_2"/>
    <property type="match status" value="1"/>
</dbReference>
<accession>A0ABR6UEK1</accession>
<keyword evidence="3" id="KW-1185">Reference proteome</keyword>
<reference evidence="2 3" key="1">
    <citation type="submission" date="2020-08" db="EMBL/GenBank/DDBJ databases">
        <title>novel species in genus Nocardioides.</title>
        <authorList>
            <person name="Zhang G."/>
        </authorList>
    </citation>
    <scope>NUCLEOTIDE SEQUENCE [LARGE SCALE GENOMIC DNA]</scope>
    <source>
        <strain evidence="2 3">SC8A-24</strain>
    </source>
</reference>
<evidence type="ECO:0000259" key="1">
    <source>
        <dbReference type="Pfam" id="PF25547"/>
    </source>
</evidence>